<proteinExistence type="predicted"/>
<keyword evidence="3" id="KW-1185">Reference proteome</keyword>
<name>U2QGE5_9BACT</name>
<dbReference type="Pfam" id="PF11751">
    <property type="entry name" value="PorP_SprF"/>
    <property type="match status" value="1"/>
</dbReference>
<feature type="chain" id="PRO_5012429596" evidence="1">
    <location>
        <begin position="16"/>
        <end position="305"/>
    </location>
</feature>
<sequence>MLLLAGLLLSRQASAQYDASFSHYFDMETSFNPAAAGQRDAVNMTAAYAMDLTGFKHNPQTFYAAADMPFLLLNRRHGGGVQLLNDKIGLFTHQRVAGQYAFRGKLLGGVVALGVQAGMLSEKFDGSKVDTEDPGDPAFATSLVTGSALDLGLGLMYFRPLWHAGVSVQHVNSPTVILGATNELAIEPSYYLTAGCNIKLRNPFLTIKPTMLLRADGTGWRADVTTRLVYTHDDKMMYGGLGYSPGNSLTVLVGGKFHGIVLGYSYEAYTSGLGGNGSHGVFLGYQLGISLTRKGRNRHQSVRLL</sequence>
<dbReference type="EMBL" id="AWEY01000006">
    <property type="protein sequence ID" value="ERK40403.1"/>
    <property type="molecule type" value="Genomic_DNA"/>
</dbReference>
<dbReference type="AlphaFoldDB" id="U2QGE5"/>
<keyword evidence="1" id="KW-0732">Signal</keyword>
<reference evidence="2 3" key="1">
    <citation type="submission" date="2013-08" db="EMBL/GenBank/DDBJ databases">
        <authorList>
            <person name="Durkin A.S."/>
            <person name="Haft D.R."/>
            <person name="McCorrison J."/>
            <person name="Torralba M."/>
            <person name="Gillis M."/>
            <person name="Haft D.H."/>
            <person name="Methe B."/>
            <person name="Sutton G."/>
            <person name="Nelson K.E."/>
        </authorList>
    </citation>
    <scope>NUCLEOTIDE SEQUENCE [LARGE SCALE GENOMIC DNA]</scope>
    <source>
        <strain evidence="2 3">F0067</strain>
    </source>
</reference>
<dbReference type="PATRIC" id="fig|1115809.3.peg.218"/>
<evidence type="ECO:0000313" key="2">
    <source>
        <dbReference type="EMBL" id="ERK40403.1"/>
    </source>
</evidence>
<dbReference type="Proteomes" id="UP000016648">
    <property type="component" value="Unassembled WGS sequence"/>
</dbReference>
<organism evidence="2 3">
    <name type="scientific">Segatella baroniae F0067</name>
    <dbReference type="NCBI Taxonomy" id="1115809"/>
    <lineage>
        <taxon>Bacteria</taxon>
        <taxon>Pseudomonadati</taxon>
        <taxon>Bacteroidota</taxon>
        <taxon>Bacteroidia</taxon>
        <taxon>Bacteroidales</taxon>
        <taxon>Prevotellaceae</taxon>
        <taxon>Segatella</taxon>
    </lineage>
</organism>
<evidence type="ECO:0000313" key="3">
    <source>
        <dbReference type="Proteomes" id="UP000016648"/>
    </source>
</evidence>
<dbReference type="InterPro" id="IPR019861">
    <property type="entry name" value="PorP/SprF_Bacteroidetes"/>
</dbReference>
<gene>
    <name evidence="2" type="ORF">HMPREF9135_2194</name>
</gene>
<accession>U2QGE5</accession>
<feature type="signal peptide" evidence="1">
    <location>
        <begin position="1"/>
        <end position="15"/>
    </location>
</feature>
<protein>
    <submittedName>
        <fullName evidence="2">Bacteroidetes-specific putative membrane protein</fullName>
    </submittedName>
</protein>
<dbReference type="NCBIfam" id="TIGR03519">
    <property type="entry name" value="T9SS_PorP_fam"/>
    <property type="match status" value="1"/>
</dbReference>
<comment type="caution">
    <text evidence="2">The sequence shown here is derived from an EMBL/GenBank/DDBJ whole genome shotgun (WGS) entry which is preliminary data.</text>
</comment>
<evidence type="ECO:0000256" key="1">
    <source>
        <dbReference type="SAM" id="SignalP"/>
    </source>
</evidence>